<sequence length="71" mass="8265">MRFSPTITTDRPPPPTRRNSFNPFAGLRSKPDDSSFFDINCRRRINHIQRRLDCYLGEISRNNSTLGANRI</sequence>
<evidence type="ECO:0000313" key="2">
    <source>
        <dbReference type="EMBL" id="CAH1419325.1"/>
    </source>
</evidence>
<keyword evidence="3" id="KW-1185">Reference proteome</keyword>
<evidence type="ECO:0000313" key="3">
    <source>
        <dbReference type="Proteomes" id="UP001157418"/>
    </source>
</evidence>
<dbReference type="AlphaFoldDB" id="A0AAU9MBM1"/>
<name>A0AAU9MBM1_9ASTR</name>
<comment type="caution">
    <text evidence="2">The sequence shown here is derived from an EMBL/GenBank/DDBJ whole genome shotgun (WGS) entry which is preliminary data.</text>
</comment>
<accession>A0AAU9MBM1</accession>
<reference evidence="2 3" key="1">
    <citation type="submission" date="2022-01" db="EMBL/GenBank/DDBJ databases">
        <authorList>
            <person name="Xiong W."/>
            <person name="Schranz E."/>
        </authorList>
    </citation>
    <scope>NUCLEOTIDE SEQUENCE [LARGE SCALE GENOMIC DNA]</scope>
</reference>
<dbReference type="Proteomes" id="UP001157418">
    <property type="component" value="Unassembled WGS sequence"/>
</dbReference>
<dbReference type="EMBL" id="CAKMRJ010000267">
    <property type="protein sequence ID" value="CAH1419325.1"/>
    <property type="molecule type" value="Genomic_DNA"/>
</dbReference>
<proteinExistence type="predicted"/>
<organism evidence="2 3">
    <name type="scientific">Lactuca virosa</name>
    <dbReference type="NCBI Taxonomy" id="75947"/>
    <lineage>
        <taxon>Eukaryota</taxon>
        <taxon>Viridiplantae</taxon>
        <taxon>Streptophyta</taxon>
        <taxon>Embryophyta</taxon>
        <taxon>Tracheophyta</taxon>
        <taxon>Spermatophyta</taxon>
        <taxon>Magnoliopsida</taxon>
        <taxon>eudicotyledons</taxon>
        <taxon>Gunneridae</taxon>
        <taxon>Pentapetalae</taxon>
        <taxon>asterids</taxon>
        <taxon>campanulids</taxon>
        <taxon>Asterales</taxon>
        <taxon>Asteraceae</taxon>
        <taxon>Cichorioideae</taxon>
        <taxon>Cichorieae</taxon>
        <taxon>Lactucinae</taxon>
        <taxon>Lactuca</taxon>
    </lineage>
</organism>
<gene>
    <name evidence="2" type="ORF">LVIROSA_LOCUS6862</name>
</gene>
<feature type="region of interest" description="Disordered" evidence="1">
    <location>
        <begin position="1"/>
        <end position="29"/>
    </location>
</feature>
<evidence type="ECO:0000256" key="1">
    <source>
        <dbReference type="SAM" id="MobiDB-lite"/>
    </source>
</evidence>
<feature type="compositionally biased region" description="Low complexity" evidence="1">
    <location>
        <begin position="1"/>
        <end position="10"/>
    </location>
</feature>
<protein>
    <submittedName>
        <fullName evidence="2">Uncharacterized protein</fullName>
    </submittedName>
</protein>